<dbReference type="EMBL" id="QOUW02000007">
    <property type="protein sequence ID" value="RIW17931.1"/>
    <property type="molecule type" value="Genomic_DNA"/>
</dbReference>
<organism evidence="3 4">
    <name type="scientific">Vibrio harveyi</name>
    <name type="common">Beneckea harveyi</name>
    <dbReference type="NCBI Taxonomy" id="669"/>
    <lineage>
        <taxon>Bacteria</taxon>
        <taxon>Pseudomonadati</taxon>
        <taxon>Pseudomonadota</taxon>
        <taxon>Gammaproteobacteria</taxon>
        <taxon>Vibrionales</taxon>
        <taxon>Vibrionaceae</taxon>
        <taxon>Vibrio</taxon>
    </lineage>
</organism>
<evidence type="ECO:0000259" key="2">
    <source>
        <dbReference type="Pfam" id="PF14020"/>
    </source>
</evidence>
<feature type="compositionally biased region" description="Basic and acidic residues" evidence="1">
    <location>
        <begin position="88"/>
        <end position="97"/>
    </location>
</feature>
<reference evidence="3 4" key="1">
    <citation type="submission" date="2018-08" db="EMBL/GenBank/DDBJ databases">
        <title>Vibrio harveyi strains pathogenic to white snook Centropomus viridis Lockington (1877) and potential probiotic bacteria.</title>
        <authorList>
            <person name="Soto-Rodriguez S."/>
            <person name="Gomez-Gil B."/>
            <person name="Lozano-Olvera R."/>
        </authorList>
    </citation>
    <scope>NUCLEOTIDE SEQUENCE [LARGE SCALE GENOMIC DNA]</scope>
    <source>
        <strain evidence="3 4">CAIM 1508</strain>
    </source>
</reference>
<evidence type="ECO:0000256" key="1">
    <source>
        <dbReference type="SAM" id="MobiDB-lite"/>
    </source>
</evidence>
<dbReference type="RefSeq" id="WP_114091673.1">
    <property type="nucleotide sequence ID" value="NZ_QOUW02000007.1"/>
</dbReference>
<sequence>MAIRFRKRINLGLLKINFGKTGFTSVTIGGRWLSLSIGRRGVFINASLIGSGFSFRKRLRKPASQNQGLNPMPPANDDKAWKYPPAGSERKGGDSFE</sequence>
<protein>
    <submittedName>
        <fullName evidence="3">DUF4236 domain-containing protein</fullName>
    </submittedName>
</protein>
<gene>
    <name evidence="3" type="ORF">DS957_003960</name>
</gene>
<evidence type="ECO:0000313" key="4">
    <source>
        <dbReference type="Proteomes" id="UP000253437"/>
    </source>
</evidence>
<proteinExistence type="predicted"/>
<comment type="caution">
    <text evidence="3">The sequence shown here is derived from an EMBL/GenBank/DDBJ whole genome shotgun (WGS) entry which is preliminary data.</text>
</comment>
<dbReference type="AlphaFoldDB" id="A0A8B3DK91"/>
<evidence type="ECO:0000313" key="3">
    <source>
        <dbReference type="EMBL" id="RIW17931.1"/>
    </source>
</evidence>
<dbReference type="Proteomes" id="UP000253437">
    <property type="component" value="Unassembled WGS sequence"/>
</dbReference>
<dbReference type="Pfam" id="PF14020">
    <property type="entry name" value="DUF4236"/>
    <property type="match status" value="1"/>
</dbReference>
<dbReference type="InterPro" id="IPR025330">
    <property type="entry name" value="DUF4236"/>
</dbReference>
<name>A0A8B3DK91_VIBHA</name>
<feature type="domain" description="DUF4236" evidence="2">
    <location>
        <begin position="4"/>
        <end position="56"/>
    </location>
</feature>
<feature type="region of interest" description="Disordered" evidence="1">
    <location>
        <begin position="60"/>
        <end position="97"/>
    </location>
</feature>
<accession>A0A8B3DK91</accession>